<evidence type="ECO:0000313" key="1">
    <source>
        <dbReference type="EMBL" id="KAK4016921.1"/>
    </source>
</evidence>
<organism evidence="1 2">
    <name type="scientific">Daphnia magna</name>
    <dbReference type="NCBI Taxonomy" id="35525"/>
    <lineage>
        <taxon>Eukaryota</taxon>
        <taxon>Metazoa</taxon>
        <taxon>Ecdysozoa</taxon>
        <taxon>Arthropoda</taxon>
        <taxon>Crustacea</taxon>
        <taxon>Branchiopoda</taxon>
        <taxon>Diplostraca</taxon>
        <taxon>Cladocera</taxon>
        <taxon>Anomopoda</taxon>
        <taxon>Daphniidae</taxon>
        <taxon>Daphnia</taxon>
    </lineage>
</organism>
<accession>A0ABQ9ZVH3</accession>
<name>A0ABQ9ZVH3_9CRUS</name>
<dbReference type="EMBL" id="JAOYFB010000005">
    <property type="protein sequence ID" value="KAK4016921.1"/>
    <property type="molecule type" value="Genomic_DNA"/>
</dbReference>
<keyword evidence="2" id="KW-1185">Reference proteome</keyword>
<dbReference type="Proteomes" id="UP001234178">
    <property type="component" value="Unassembled WGS sequence"/>
</dbReference>
<proteinExistence type="predicted"/>
<reference evidence="1 2" key="1">
    <citation type="journal article" date="2023" name="Nucleic Acids Res.">
        <title>The hologenome of Daphnia magna reveals possible DNA methylation and microbiome-mediated evolution of the host genome.</title>
        <authorList>
            <person name="Chaturvedi A."/>
            <person name="Li X."/>
            <person name="Dhandapani V."/>
            <person name="Marshall H."/>
            <person name="Kissane S."/>
            <person name="Cuenca-Cambronero M."/>
            <person name="Asole G."/>
            <person name="Calvet F."/>
            <person name="Ruiz-Romero M."/>
            <person name="Marangio P."/>
            <person name="Guigo R."/>
            <person name="Rago D."/>
            <person name="Mirbahai L."/>
            <person name="Eastwood N."/>
            <person name="Colbourne J.K."/>
            <person name="Zhou J."/>
            <person name="Mallon E."/>
            <person name="Orsini L."/>
        </authorList>
    </citation>
    <scope>NUCLEOTIDE SEQUENCE [LARGE SCALE GENOMIC DNA]</scope>
    <source>
        <strain evidence="1">LRV0_1</strain>
    </source>
</reference>
<protein>
    <submittedName>
        <fullName evidence="1">Uncharacterized protein</fullName>
    </submittedName>
</protein>
<gene>
    <name evidence="1" type="ORF">OUZ56_031882</name>
</gene>
<evidence type="ECO:0000313" key="2">
    <source>
        <dbReference type="Proteomes" id="UP001234178"/>
    </source>
</evidence>
<sequence length="83" mass="9734">MMRGETLKKCGMAGPLEPKQNKTVIAVIWMKIRKIKETITHQAVSEGARGGEIKKQHYIRHTMMEKEEQWRVLMERLISLIEE</sequence>
<comment type="caution">
    <text evidence="1">The sequence shown here is derived from an EMBL/GenBank/DDBJ whole genome shotgun (WGS) entry which is preliminary data.</text>
</comment>